<feature type="domain" description="DUF8195" evidence="1">
    <location>
        <begin position="7"/>
        <end position="156"/>
    </location>
</feature>
<dbReference type="Pfam" id="PF26615">
    <property type="entry name" value="DUF8195"/>
    <property type="match status" value="1"/>
</dbReference>
<reference evidence="2" key="2">
    <citation type="submission" date="2022-01" db="EMBL/GenBank/DDBJ databases">
        <title>Novel bile acid biosynthetic pathways are enriched in the microbiome of centenarians.</title>
        <authorList>
            <person name="Sato Y."/>
            <person name="Atarashi K."/>
            <person name="Plichta R.D."/>
            <person name="Arai Y."/>
            <person name="Sasajima S."/>
            <person name="Kearney M.S."/>
            <person name="Suda W."/>
            <person name="Takeshita K."/>
            <person name="Sasaki T."/>
            <person name="Okamoto S."/>
            <person name="Skelly N.A."/>
            <person name="Okamura Y."/>
            <person name="Vlamakis H."/>
            <person name="Li Y."/>
            <person name="Tanoue T."/>
            <person name="Takei H."/>
            <person name="Nittono H."/>
            <person name="Narushima S."/>
            <person name="Irie J."/>
            <person name="Itoh H."/>
            <person name="Moriya K."/>
            <person name="Sugiura Y."/>
            <person name="Suematsu M."/>
            <person name="Moritoki N."/>
            <person name="Shibata S."/>
            <person name="Littman R.D."/>
            <person name="Fischbach A.M."/>
            <person name="Uwamino Y."/>
            <person name="Inoue T."/>
            <person name="Honda A."/>
            <person name="Hattori M."/>
            <person name="Murai T."/>
            <person name="Xavier J.R."/>
            <person name="Hirose N."/>
            <person name="Honda K."/>
        </authorList>
    </citation>
    <scope>NUCLEOTIDE SEQUENCE</scope>
    <source>
        <strain evidence="2">CE91-St55</strain>
    </source>
</reference>
<evidence type="ECO:0000259" key="1">
    <source>
        <dbReference type="Pfam" id="PF26615"/>
    </source>
</evidence>
<name>A0A3E4TQQ5_9FIRM</name>
<evidence type="ECO:0000313" key="4">
    <source>
        <dbReference type="Proteomes" id="UP000261257"/>
    </source>
</evidence>
<comment type="caution">
    <text evidence="3">The sequence shown here is derived from an EMBL/GenBank/DDBJ whole genome shotgun (WGS) entry which is preliminary data.</text>
</comment>
<dbReference type="EMBL" id="BQNJ01000002">
    <property type="protein sequence ID" value="GKH04104.1"/>
    <property type="molecule type" value="Genomic_DNA"/>
</dbReference>
<evidence type="ECO:0000313" key="2">
    <source>
        <dbReference type="EMBL" id="GKH04104.1"/>
    </source>
</evidence>
<evidence type="ECO:0000313" key="3">
    <source>
        <dbReference type="EMBL" id="RGL93620.1"/>
    </source>
</evidence>
<dbReference type="AlphaFoldDB" id="A0A3E4TQQ5"/>
<gene>
    <name evidence="2" type="ORF">CE91St55_60850</name>
    <name evidence="3" type="ORF">DXC39_30430</name>
</gene>
<dbReference type="InterPro" id="IPR058508">
    <property type="entry name" value="DUF8195"/>
</dbReference>
<organism evidence="3 4">
    <name type="scientific">Hungatella hathewayi</name>
    <dbReference type="NCBI Taxonomy" id="154046"/>
    <lineage>
        <taxon>Bacteria</taxon>
        <taxon>Bacillati</taxon>
        <taxon>Bacillota</taxon>
        <taxon>Clostridia</taxon>
        <taxon>Lachnospirales</taxon>
        <taxon>Lachnospiraceae</taxon>
        <taxon>Hungatella</taxon>
    </lineage>
</organism>
<sequence length="164" mass="19420">MWLTYRYGWWEFDYDRYHASLSAEMKIHPDEKSPTASGDTLKSGYGIQETVTAGVSTNQSHAVTEAQNAITYFPEFDYQNYWRVLERMGRGYQTRFGFEENPFSTYGRRTHFLPIWYPDGRYTPYTWLIDCWTPAGMLSMNLTDSVQVRGNLWQDWHISPQKPR</sequence>
<dbReference type="Proteomes" id="UP001055091">
    <property type="component" value="Unassembled WGS sequence"/>
</dbReference>
<dbReference type="Proteomes" id="UP000261257">
    <property type="component" value="Unassembled WGS sequence"/>
</dbReference>
<reference evidence="3 4" key="1">
    <citation type="submission" date="2018-08" db="EMBL/GenBank/DDBJ databases">
        <title>A genome reference for cultivated species of the human gut microbiota.</title>
        <authorList>
            <person name="Zou Y."/>
            <person name="Xue W."/>
            <person name="Luo G."/>
        </authorList>
    </citation>
    <scope>NUCLEOTIDE SEQUENCE [LARGE SCALE GENOMIC DNA]</scope>
    <source>
        <strain evidence="3 4">TF05-11AC</strain>
    </source>
</reference>
<accession>A0A3E4TQQ5</accession>
<dbReference type="EMBL" id="QSSQ01000057">
    <property type="protein sequence ID" value="RGL93620.1"/>
    <property type="molecule type" value="Genomic_DNA"/>
</dbReference>
<proteinExistence type="predicted"/>
<protein>
    <recommendedName>
        <fullName evidence="1">DUF8195 domain-containing protein</fullName>
    </recommendedName>
</protein>